<dbReference type="OrthoDB" id="9801955at2"/>
<accession>A0A1D7QML5</accession>
<keyword evidence="7" id="KW-1133">Transmembrane helix</keyword>
<keyword evidence="4 8" id="KW-0808">Transferase</keyword>
<organism evidence="8 9">
    <name type="scientific">Pedobacter steynii</name>
    <dbReference type="NCBI Taxonomy" id="430522"/>
    <lineage>
        <taxon>Bacteria</taxon>
        <taxon>Pseudomonadati</taxon>
        <taxon>Bacteroidota</taxon>
        <taxon>Sphingobacteriia</taxon>
        <taxon>Sphingobacteriales</taxon>
        <taxon>Sphingobacteriaceae</taxon>
        <taxon>Pedobacter</taxon>
    </lineage>
</organism>
<dbReference type="CDD" id="cd07984">
    <property type="entry name" value="LPLAT_LABLAT-like"/>
    <property type="match status" value="1"/>
</dbReference>
<dbReference type="InterPro" id="IPR004960">
    <property type="entry name" value="LipA_acyltrans"/>
</dbReference>
<dbReference type="GO" id="GO:0009247">
    <property type="term" value="P:glycolipid biosynthetic process"/>
    <property type="evidence" value="ECO:0007669"/>
    <property type="project" value="UniProtKB-ARBA"/>
</dbReference>
<dbReference type="KEGG" id="psty:BFS30_23715"/>
<keyword evidence="5 7" id="KW-0472">Membrane</keyword>
<dbReference type="Proteomes" id="UP000094313">
    <property type="component" value="Chromosome"/>
</dbReference>
<evidence type="ECO:0000256" key="1">
    <source>
        <dbReference type="ARBA" id="ARBA00004533"/>
    </source>
</evidence>
<evidence type="ECO:0000256" key="2">
    <source>
        <dbReference type="ARBA" id="ARBA00022475"/>
    </source>
</evidence>
<dbReference type="GO" id="GO:0016746">
    <property type="term" value="F:acyltransferase activity"/>
    <property type="evidence" value="ECO:0007669"/>
    <property type="project" value="UniProtKB-KW"/>
</dbReference>
<comment type="subcellular location">
    <subcellularLocation>
        <location evidence="1">Cell inner membrane</location>
    </subcellularLocation>
</comment>
<evidence type="ECO:0000313" key="9">
    <source>
        <dbReference type="Proteomes" id="UP000094313"/>
    </source>
</evidence>
<keyword evidence="3" id="KW-0997">Cell inner membrane</keyword>
<gene>
    <name evidence="8" type="ORF">BFS30_23715</name>
</gene>
<proteinExistence type="predicted"/>
<evidence type="ECO:0000256" key="6">
    <source>
        <dbReference type="ARBA" id="ARBA00023315"/>
    </source>
</evidence>
<evidence type="ECO:0000256" key="5">
    <source>
        <dbReference type="ARBA" id="ARBA00023136"/>
    </source>
</evidence>
<keyword evidence="2" id="KW-1003">Cell membrane</keyword>
<name>A0A1D7QML5_9SPHI</name>
<evidence type="ECO:0000313" key="8">
    <source>
        <dbReference type="EMBL" id="AOM79903.1"/>
    </source>
</evidence>
<sequence length="292" mass="34649">MIKKSFSHIGVVFLSFLSLLPTQLLYLISAICYYILYYAVGYRKKVVRENLMNSFPEKSIKEIIVIEKEFFRYLSDLTFEIIKMSSISKKELQKRVKFTNLDLVEDHFKKGESVLACTGHYGNWEWGMLALGLNLSEKAYVIYKPLNNTIFDEWFLKMRGRFGNIGVPMRQTLRMLASTKNKPSMFCFASDQSPVRGESHYWIDFLNQDTAALLGLEKIAMQTNRPIFYFKLKFIKRGYYEVDCVSICPKPEHTEKYQITNTHFEFLEDIIKEEPSYWLWSHRRWKNKREYA</sequence>
<protein>
    <submittedName>
        <fullName evidence="8">Lauroyl acyltransferase</fullName>
    </submittedName>
</protein>
<keyword evidence="9" id="KW-1185">Reference proteome</keyword>
<dbReference type="PANTHER" id="PTHR30606:SF10">
    <property type="entry name" value="PHOSPHATIDYLINOSITOL MANNOSIDE ACYLTRANSFERASE"/>
    <property type="match status" value="1"/>
</dbReference>
<feature type="transmembrane region" description="Helical" evidence="7">
    <location>
        <begin position="12"/>
        <end position="36"/>
    </location>
</feature>
<evidence type="ECO:0000256" key="3">
    <source>
        <dbReference type="ARBA" id="ARBA00022519"/>
    </source>
</evidence>
<dbReference type="EMBL" id="CP017141">
    <property type="protein sequence ID" value="AOM79903.1"/>
    <property type="molecule type" value="Genomic_DNA"/>
</dbReference>
<keyword evidence="7" id="KW-0812">Transmembrane</keyword>
<dbReference type="PANTHER" id="PTHR30606">
    <property type="entry name" value="LIPID A BIOSYNTHESIS LAUROYL ACYLTRANSFERASE"/>
    <property type="match status" value="1"/>
</dbReference>
<evidence type="ECO:0000256" key="7">
    <source>
        <dbReference type="SAM" id="Phobius"/>
    </source>
</evidence>
<keyword evidence="6 8" id="KW-0012">Acyltransferase</keyword>
<dbReference type="RefSeq" id="WP_069381565.1">
    <property type="nucleotide sequence ID" value="NZ_CP017141.1"/>
</dbReference>
<evidence type="ECO:0000256" key="4">
    <source>
        <dbReference type="ARBA" id="ARBA00022679"/>
    </source>
</evidence>
<reference evidence="8 9" key="1">
    <citation type="submission" date="2016-08" db="EMBL/GenBank/DDBJ databases">
        <authorList>
            <person name="Seilhamer J.J."/>
        </authorList>
    </citation>
    <scope>NUCLEOTIDE SEQUENCE [LARGE SCALE GENOMIC DNA]</scope>
    <source>
        <strain evidence="8 9">DX4</strain>
    </source>
</reference>
<dbReference type="Pfam" id="PF03279">
    <property type="entry name" value="Lip_A_acyltrans"/>
    <property type="match status" value="1"/>
</dbReference>
<dbReference type="GO" id="GO:0005886">
    <property type="term" value="C:plasma membrane"/>
    <property type="evidence" value="ECO:0007669"/>
    <property type="project" value="UniProtKB-SubCell"/>
</dbReference>
<dbReference type="AlphaFoldDB" id="A0A1D7QML5"/>